<dbReference type="Pfam" id="PF00582">
    <property type="entry name" value="Usp"/>
    <property type="match status" value="1"/>
</dbReference>
<dbReference type="CDD" id="cd23659">
    <property type="entry name" value="USP_At3g01520-like"/>
    <property type="match status" value="1"/>
</dbReference>
<dbReference type="InterPro" id="IPR006016">
    <property type="entry name" value="UspA"/>
</dbReference>
<reference evidence="2" key="1">
    <citation type="submission" date="2022-11" db="EMBL/GenBank/DDBJ databases">
        <title>Centuries of genome instability and evolution in soft-shell clam transmissible cancer (bioRxiv).</title>
        <authorList>
            <person name="Hart S.F.M."/>
            <person name="Yonemitsu M.A."/>
            <person name="Giersch R.M."/>
            <person name="Beal B.F."/>
            <person name="Arriagada G."/>
            <person name="Davis B.W."/>
            <person name="Ostrander E.A."/>
            <person name="Goff S.P."/>
            <person name="Metzger M.J."/>
        </authorList>
    </citation>
    <scope>NUCLEOTIDE SEQUENCE</scope>
    <source>
        <strain evidence="2">MELC-2E11</strain>
        <tissue evidence="2">Siphon/mantle</tissue>
    </source>
</reference>
<evidence type="ECO:0000313" key="3">
    <source>
        <dbReference type="Proteomes" id="UP001164746"/>
    </source>
</evidence>
<proteinExistence type="predicted"/>
<dbReference type="Proteomes" id="UP001164746">
    <property type="component" value="Chromosome 14"/>
</dbReference>
<dbReference type="PANTHER" id="PTHR46989">
    <property type="entry name" value="USP DOMAIN-CONTAINING PROTEIN"/>
    <property type="match status" value="1"/>
</dbReference>
<dbReference type="SUPFAM" id="SSF52402">
    <property type="entry name" value="Adenine nucleotide alpha hydrolases-like"/>
    <property type="match status" value="1"/>
</dbReference>
<gene>
    <name evidence="2" type="ORF">MAR_010752</name>
</gene>
<feature type="domain" description="UspA" evidence="1">
    <location>
        <begin position="15"/>
        <end position="161"/>
    </location>
</feature>
<evidence type="ECO:0000259" key="1">
    <source>
        <dbReference type="Pfam" id="PF00582"/>
    </source>
</evidence>
<organism evidence="2 3">
    <name type="scientific">Mya arenaria</name>
    <name type="common">Soft-shell clam</name>
    <dbReference type="NCBI Taxonomy" id="6604"/>
    <lineage>
        <taxon>Eukaryota</taxon>
        <taxon>Metazoa</taxon>
        <taxon>Spiralia</taxon>
        <taxon>Lophotrochozoa</taxon>
        <taxon>Mollusca</taxon>
        <taxon>Bivalvia</taxon>
        <taxon>Autobranchia</taxon>
        <taxon>Heteroconchia</taxon>
        <taxon>Euheterodonta</taxon>
        <taxon>Imparidentia</taxon>
        <taxon>Neoheterodontei</taxon>
        <taxon>Myida</taxon>
        <taxon>Myoidea</taxon>
        <taxon>Myidae</taxon>
        <taxon>Mya</taxon>
    </lineage>
</organism>
<keyword evidence="3" id="KW-1185">Reference proteome</keyword>
<dbReference type="InterPro" id="IPR014729">
    <property type="entry name" value="Rossmann-like_a/b/a_fold"/>
</dbReference>
<dbReference type="PRINTS" id="PR01438">
    <property type="entry name" value="UNVRSLSTRESS"/>
</dbReference>
<dbReference type="PANTHER" id="PTHR46989:SF3">
    <property type="entry name" value="USPA DOMAIN-CONTAINING PROTEIN"/>
    <property type="match status" value="1"/>
</dbReference>
<dbReference type="EMBL" id="CP111025">
    <property type="protein sequence ID" value="WAR25048.1"/>
    <property type="molecule type" value="Genomic_DNA"/>
</dbReference>
<name>A0ABY7FS53_MYAAR</name>
<evidence type="ECO:0000313" key="2">
    <source>
        <dbReference type="EMBL" id="WAR25048.1"/>
    </source>
</evidence>
<protein>
    <submittedName>
        <fullName evidence="2">Y577-like protein</fullName>
    </submittedName>
</protein>
<accession>A0ABY7FS53</accession>
<sequence length="165" mass="18169">MSEGAVAGAGSERVVAIAIDGSDNAKYAFDFYKQNIRKVNDRVYLVHSVEINSVLHSTQWYSSPYSFDKEMLMKLLEEEKGKIRKKLEEFAVLLKDAGIDGTVKSIHAESPGEGIVKAVDEIGAAVVVIGCRGMGKLRRTFMGSVSDYVLHHSPVPVIVCRHDDK</sequence>
<dbReference type="Gene3D" id="3.40.50.620">
    <property type="entry name" value="HUPs"/>
    <property type="match status" value="1"/>
</dbReference>
<dbReference type="InterPro" id="IPR006015">
    <property type="entry name" value="Universal_stress_UspA"/>
</dbReference>